<keyword evidence="7 8" id="KW-0472">Membrane</keyword>
<dbReference type="GO" id="GO:0055085">
    <property type="term" value="P:transmembrane transport"/>
    <property type="evidence" value="ECO:0007669"/>
    <property type="project" value="InterPro"/>
</dbReference>
<evidence type="ECO:0000256" key="5">
    <source>
        <dbReference type="ARBA" id="ARBA00022692"/>
    </source>
</evidence>
<sequence>MKKEKESPQLAFAKAARDKKYKKMNPGSVYAWPMGFWFSLFFVIPLIIIVAYSFMKRDVYGSVIAEFSLKAYKQMFTPAYGIIFLRTLWITALSTFITILIALPCGYAMARSRRQTLLLILIIIPFLTNSLIRIFAWITILGDNGILNMFLGFIVNFWHKITGNPAEFEPVKFMYTKGAVIILSIYMYLPYAILPIFTAVDRFDFSLLEAARDLGATKPQSMLKVLLPGIRSGIISALIFTFIPIFGSYTVPNIVGGKDSYMIGNIIVDQVQKTRNWPLASAFSMILTLLSMAGILWMLYSSKKDAELKKVSTKEDTTGFGGAK</sequence>
<dbReference type="RefSeq" id="WP_078930664.1">
    <property type="nucleotide sequence ID" value="NZ_FUXC01000004.1"/>
</dbReference>
<keyword evidence="4" id="KW-1003">Cell membrane</keyword>
<evidence type="ECO:0000256" key="1">
    <source>
        <dbReference type="ARBA" id="ARBA00004651"/>
    </source>
</evidence>
<evidence type="ECO:0000256" key="4">
    <source>
        <dbReference type="ARBA" id="ARBA00022475"/>
    </source>
</evidence>
<dbReference type="Gene3D" id="1.10.3720.10">
    <property type="entry name" value="MetI-like"/>
    <property type="match status" value="1"/>
</dbReference>
<dbReference type="SUPFAM" id="SSF161098">
    <property type="entry name" value="MetI-like"/>
    <property type="match status" value="1"/>
</dbReference>
<dbReference type="STRING" id="225004.SAMN02745152_00915"/>
<dbReference type="GO" id="GO:0005886">
    <property type="term" value="C:plasma membrane"/>
    <property type="evidence" value="ECO:0007669"/>
    <property type="project" value="UniProtKB-SubCell"/>
</dbReference>
<organism evidence="10 11">
    <name type="scientific">Treponema berlinense</name>
    <dbReference type="NCBI Taxonomy" id="225004"/>
    <lineage>
        <taxon>Bacteria</taxon>
        <taxon>Pseudomonadati</taxon>
        <taxon>Spirochaetota</taxon>
        <taxon>Spirochaetia</taxon>
        <taxon>Spirochaetales</taxon>
        <taxon>Treponemataceae</taxon>
        <taxon>Treponema</taxon>
    </lineage>
</organism>
<dbReference type="OrthoDB" id="9807047at2"/>
<protein>
    <submittedName>
        <fullName evidence="10">Spermidine/putrescine transport system permease protein</fullName>
    </submittedName>
</protein>
<evidence type="ECO:0000256" key="7">
    <source>
        <dbReference type="ARBA" id="ARBA00023136"/>
    </source>
</evidence>
<evidence type="ECO:0000256" key="3">
    <source>
        <dbReference type="ARBA" id="ARBA00022448"/>
    </source>
</evidence>
<dbReference type="PANTHER" id="PTHR42929">
    <property type="entry name" value="INNER MEMBRANE ABC TRANSPORTER PERMEASE PROTEIN YDCU-RELATED-RELATED"/>
    <property type="match status" value="1"/>
</dbReference>
<accession>A0A1T4MM93</accession>
<dbReference type="EMBL" id="FUXC01000004">
    <property type="protein sequence ID" value="SJZ67828.1"/>
    <property type="molecule type" value="Genomic_DNA"/>
</dbReference>
<evidence type="ECO:0000256" key="8">
    <source>
        <dbReference type="RuleBase" id="RU363032"/>
    </source>
</evidence>
<name>A0A1T4MM93_9SPIR</name>
<feature type="domain" description="ABC transmembrane type-1" evidence="9">
    <location>
        <begin position="84"/>
        <end position="298"/>
    </location>
</feature>
<dbReference type="Proteomes" id="UP000190395">
    <property type="component" value="Unassembled WGS sequence"/>
</dbReference>
<evidence type="ECO:0000259" key="9">
    <source>
        <dbReference type="PROSITE" id="PS50928"/>
    </source>
</evidence>
<keyword evidence="3 8" id="KW-0813">Transport</keyword>
<dbReference type="PROSITE" id="PS50928">
    <property type="entry name" value="ABC_TM1"/>
    <property type="match status" value="1"/>
</dbReference>
<keyword evidence="11" id="KW-1185">Reference proteome</keyword>
<dbReference type="InterPro" id="IPR035906">
    <property type="entry name" value="MetI-like_sf"/>
</dbReference>
<evidence type="ECO:0000256" key="6">
    <source>
        <dbReference type="ARBA" id="ARBA00022989"/>
    </source>
</evidence>
<proteinExistence type="inferred from homology"/>
<feature type="transmembrane region" description="Helical" evidence="8">
    <location>
        <begin position="178"/>
        <end position="200"/>
    </location>
</feature>
<feature type="transmembrane region" description="Helical" evidence="8">
    <location>
        <begin position="279"/>
        <end position="300"/>
    </location>
</feature>
<feature type="transmembrane region" description="Helical" evidence="8">
    <location>
        <begin position="29"/>
        <end position="55"/>
    </location>
</feature>
<evidence type="ECO:0000256" key="2">
    <source>
        <dbReference type="ARBA" id="ARBA00007069"/>
    </source>
</evidence>
<feature type="transmembrane region" description="Helical" evidence="8">
    <location>
        <begin position="75"/>
        <end position="105"/>
    </location>
</feature>
<gene>
    <name evidence="10" type="ORF">SAMN02745152_00915</name>
</gene>
<dbReference type="InterPro" id="IPR000515">
    <property type="entry name" value="MetI-like"/>
</dbReference>
<evidence type="ECO:0000313" key="11">
    <source>
        <dbReference type="Proteomes" id="UP000190395"/>
    </source>
</evidence>
<comment type="similarity">
    <text evidence="2">Belongs to the binding-protein-dependent transport system permease family. CysTW subfamily.</text>
</comment>
<dbReference type="Pfam" id="PF00528">
    <property type="entry name" value="BPD_transp_1"/>
    <property type="match status" value="1"/>
</dbReference>
<dbReference type="AlphaFoldDB" id="A0A1T4MM93"/>
<feature type="transmembrane region" description="Helical" evidence="8">
    <location>
        <begin position="117"/>
        <end position="140"/>
    </location>
</feature>
<feature type="transmembrane region" description="Helical" evidence="8">
    <location>
        <begin position="221"/>
        <end position="246"/>
    </location>
</feature>
<dbReference type="PANTHER" id="PTHR42929:SF1">
    <property type="entry name" value="INNER MEMBRANE ABC TRANSPORTER PERMEASE PROTEIN YDCU-RELATED"/>
    <property type="match status" value="1"/>
</dbReference>
<dbReference type="GeneID" id="303367170"/>
<evidence type="ECO:0000313" key="10">
    <source>
        <dbReference type="EMBL" id="SJZ67828.1"/>
    </source>
</evidence>
<reference evidence="10 11" key="1">
    <citation type="submission" date="2017-02" db="EMBL/GenBank/DDBJ databases">
        <authorList>
            <person name="Peterson S.W."/>
        </authorList>
    </citation>
    <scope>NUCLEOTIDE SEQUENCE [LARGE SCALE GENOMIC DNA]</scope>
    <source>
        <strain evidence="10 11">ATCC BAA-909</strain>
    </source>
</reference>
<comment type="subcellular location">
    <subcellularLocation>
        <location evidence="1 8">Cell membrane</location>
        <topology evidence="1 8">Multi-pass membrane protein</topology>
    </subcellularLocation>
</comment>
<keyword evidence="5 8" id="KW-0812">Transmembrane</keyword>
<keyword evidence="6 8" id="KW-1133">Transmembrane helix</keyword>
<dbReference type="CDD" id="cd06261">
    <property type="entry name" value="TM_PBP2"/>
    <property type="match status" value="1"/>
</dbReference>